<protein>
    <submittedName>
        <fullName evidence="1">Toxin-antitoxin system YwqK family antitoxin</fullName>
    </submittedName>
</protein>
<evidence type="ECO:0000313" key="1">
    <source>
        <dbReference type="EMBL" id="QAA80240.1"/>
    </source>
</evidence>
<dbReference type="PANTHER" id="PTHR33706">
    <property type="entry name" value="MORN VARIANT REPEAT PROTEIN"/>
    <property type="match status" value="1"/>
</dbReference>
<dbReference type="RefSeq" id="WP_128248641.1">
    <property type="nucleotide sequence ID" value="NZ_CP034951.1"/>
</dbReference>
<sequence length="230" mass="26662">MRLIVSILISGIICFPITAFSQKEINQVDEDGRPHGIWKKHYEGTQQLRYEGKFEHGKEVGEFKFYCEDCRDKPAVIKIYDPKTELAEVTFLSRNGSIISKGEMKDRDRVGEWITYHENSTVPMIRETFLDGKLKGKRTVYYPNGKITEDSNFVDGVITGENIFYSPNGNVIKRLEYQNGLLQGPVNYYDEHGNLIIEGSYEQNNKHGLWKYYKDGKVVLEESFPKEKQE</sequence>
<keyword evidence="2" id="KW-1185">Reference proteome</keyword>
<proteinExistence type="predicted"/>
<dbReference type="SUPFAM" id="SSF82185">
    <property type="entry name" value="Histone H3 K4-specific methyltransferase SET7/9 N-terminal domain"/>
    <property type="match status" value="2"/>
</dbReference>
<dbReference type="Proteomes" id="UP000285517">
    <property type="component" value="Chromosome"/>
</dbReference>
<dbReference type="Gene3D" id="2.20.110.10">
    <property type="entry name" value="Histone H3 K4-specific methyltransferase SET7/9 N-terminal domain"/>
    <property type="match status" value="3"/>
</dbReference>
<accession>A0A451FS85</accession>
<dbReference type="AlphaFoldDB" id="A0A451FS85"/>
<dbReference type="PANTHER" id="PTHR33706:SF1">
    <property type="entry name" value="TPR REPEAT PROTEIN"/>
    <property type="match status" value="1"/>
</dbReference>
<dbReference type="KEGG" id="aev:EI546_00165"/>
<gene>
    <name evidence="1" type="ORF">EI546_00165</name>
</gene>
<dbReference type="OrthoDB" id="9785122at2"/>
<evidence type="ECO:0000313" key="2">
    <source>
        <dbReference type="Proteomes" id="UP000285517"/>
    </source>
</evidence>
<dbReference type="EMBL" id="CP034951">
    <property type="protein sequence ID" value="QAA80240.1"/>
    <property type="molecule type" value="Genomic_DNA"/>
</dbReference>
<reference evidence="1 2" key="1">
    <citation type="submission" date="2019-01" db="EMBL/GenBank/DDBJ databases">
        <title>Complete genome sequencing of Aequorivita sp. H23M31.</title>
        <authorList>
            <person name="Bae J.-W."/>
        </authorList>
    </citation>
    <scope>NUCLEOTIDE SEQUENCE [LARGE SCALE GENOMIC DNA]</scope>
    <source>
        <strain evidence="1 2">H23M31</strain>
    </source>
</reference>
<dbReference type="Pfam" id="PF07661">
    <property type="entry name" value="MORN_2"/>
    <property type="match status" value="3"/>
</dbReference>
<organism evidence="1 2">
    <name type="scientific">Aequorivita ciconiae</name>
    <dbReference type="NCBI Taxonomy" id="2494375"/>
    <lineage>
        <taxon>Bacteria</taxon>
        <taxon>Pseudomonadati</taxon>
        <taxon>Bacteroidota</taxon>
        <taxon>Flavobacteriia</taxon>
        <taxon>Flavobacteriales</taxon>
        <taxon>Flavobacteriaceae</taxon>
        <taxon>Aequorivita</taxon>
    </lineage>
</organism>
<dbReference type="InterPro" id="IPR011652">
    <property type="entry name" value="MORN_2"/>
</dbReference>
<name>A0A451FS85_9FLAO</name>